<dbReference type="OrthoDB" id="4081443at2759"/>
<proteinExistence type="predicted"/>
<protein>
    <recommendedName>
        <fullName evidence="4">Protein RMD9, mitochondrial</fullName>
    </recommendedName>
</protein>
<organism evidence="2 3">
    <name type="scientific">Torulaspora globosa</name>
    <dbReference type="NCBI Taxonomy" id="48254"/>
    <lineage>
        <taxon>Eukaryota</taxon>
        <taxon>Fungi</taxon>
        <taxon>Dikarya</taxon>
        <taxon>Ascomycota</taxon>
        <taxon>Saccharomycotina</taxon>
        <taxon>Saccharomycetes</taxon>
        <taxon>Saccharomycetales</taxon>
        <taxon>Saccharomycetaceae</taxon>
        <taxon>Torulaspora</taxon>
    </lineage>
</organism>
<dbReference type="EMBL" id="CP059269">
    <property type="protein sequence ID" value="QLQ79556.1"/>
    <property type="molecule type" value="Genomic_DNA"/>
</dbReference>
<gene>
    <name evidence="2" type="ORF">HG537_0C02030</name>
</gene>
<evidence type="ECO:0000313" key="2">
    <source>
        <dbReference type="EMBL" id="QLQ79556.1"/>
    </source>
</evidence>
<evidence type="ECO:0000313" key="3">
    <source>
        <dbReference type="Proteomes" id="UP000510647"/>
    </source>
</evidence>
<evidence type="ECO:0000256" key="1">
    <source>
        <dbReference type="SAM" id="MobiDB-lite"/>
    </source>
</evidence>
<dbReference type="AlphaFoldDB" id="A0A7H9HQS4"/>
<accession>A0A7H9HQS4</accession>
<keyword evidence="3" id="KW-1185">Reference proteome</keyword>
<name>A0A7H9HQS4_9SACH</name>
<reference evidence="2 3" key="1">
    <citation type="submission" date="2020-06" db="EMBL/GenBank/DDBJ databases">
        <title>The yeast mating-type switching endonuclease HO is a domesticated member of an unorthodox homing genetic element family.</title>
        <authorList>
            <person name="Coughlan A.Y."/>
            <person name="Lombardi L."/>
            <person name="Braun-Galleani S."/>
            <person name="Martos A.R."/>
            <person name="Galeote V."/>
            <person name="Bigey F."/>
            <person name="Dequin S."/>
            <person name="Byrne K.P."/>
            <person name="Wolfe K.H."/>
        </authorList>
    </citation>
    <scope>NUCLEOTIDE SEQUENCE [LARGE SCALE GENOMIC DNA]</scope>
    <source>
        <strain evidence="2 3">CBS2947</strain>
    </source>
</reference>
<sequence>MMFRFAQQTQVIKGRLPNQFAHASARNSFNHSIRFNSAVTLERQDSSGNAATNPLAQTTNQVNAAVSKVRHLRNNLNTGRPLQQFNASNRNISASTTSADSPWYHKVCAFEDCVSQTLYMSQTPRRKTMKHNSEHPNSNSNPLFWDSIGRAMDLYHDLINTPELNSDRVSKLVHLLHNGLRANRNQLTRMNKKPDYDSQSFHKEMTNYLCRSLREISDEVLRGKVELNEYGAMHLITAFKELLLFEEAVDIWKNAINSSNQYTANIFLNPRVVGVILPILYDNGVSYPEIQNLYEKSSSMIDYFHPNLSVGMIRASLSAGENEMALKLFQRLCEESTEMKYGYLIETHLSFIGECKDLNVAQTFFDKALNDEMPYKIDLQVSYVKSFLRNIWTQTHDFNHVYQIWFKSSLHYGKGVNHGISSSLNDTFFDIFFENYAQDKVQGFETLQNLIQTYNQIKAIDEPFFNIILAKCTVWRDRSIIEYIDKSYELFHIPKTIVAYRILLKSMGSVDDATNNEILQRWIHLISKSDEIGQRFIANADWAALRDATVTWTQFQKENATQATTRPESATGSPKSNASTELFTASNGDVDYSHPALQAANASGAFDDHERTNDTQSQIEQPFSNERIFLYLKIVKRYSPYCRDSRQLTRLTTGTAVKYSVLQDALSEFQDLNVTDIPVPTLHNLRPNGL</sequence>
<feature type="region of interest" description="Disordered" evidence="1">
    <location>
        <begin position="558"/>
        <end position="580"/>
    </location>
</feature>
<evidence type="ECO:0008006" key="4">
    <source>
        <dbReference type="Google" id="ProtNLM"/>
    </source>
</evidence>
<dbReference type="Proteomes" id="UP000510647">
    <property type="component" value="Chromosome 3"/>
</dbReference>